<evidence type="ECO:0000313" key="3">
    <source>
        <dbReference type="Proteomes" id="UP000008207"/>
    </source>
</evidence>
<dbReference type="EMBL" id="CP001349">
    <property type="protein sequence ID" value="ACL57970.1"/>
    <property type="molecule type" value="Genomic_DNA"/>
</dbReference>
<sequence length="119" mass="12480">MIRMLLRTASVAGLAAALLATTAEARGFGGGFHGSHSGSFHSGGIHGGHGGIAVGEPHPGTPYGSHHSGWGHGHYWSHGFGWYGGWSADPIESVSDYGGCYMRQGRDRFSAVLEKRVCD</sequence>
<dbReference type="AlphaFoldDB" id="B8IIA1"/>
<feature type="signal peptide" evidence="1">
    <location>
        <begin position="1"/>
        <end position="25"/>
    </location>
</feature>
<proteinExistence type="predicted"/>
<dbReference type="Proteomes" id="UP000008207">
    <property type="component" value="Chromosome"/>
</dbReference>
<evidence type="ECO:0000256" key="1">
    <source>
        <dbReference type="SAM" id="SignalP"/>
    </source>
</evidence>
<dbReference type="HOGENOM" id="CLU_2058624_0_0_5"/>
<dbReference type="KEGG" id="mno:Mnod_3028"/>
<reference evidence="2 3" key="1">
    <citation type="submission" date="2009-01" db="EMBL/GenBank/DDBJ databases">
        <title>Complete sequence of chromosome of Methylobacterium nodulans ORS 2060.</title>
        <authorList>
            <consortium name="US DOE Joint Genome Institute"/>
            <person name="Lucas S."/>
            <person name="Copeland A."/>
            <person name="Lapidus A."/>
            <person name="Glavina del Rio T."/>
            <person name="Dalin E."/>
            <person name="Tice H."/>
            <person name="Bruce D."/>
            <person name="Goodwin L."/>
            <person name="Pitluck S."/>
            <person name="Sims D."/>
            <person name="Brettin T."/>
            <person name="Detter J.C."/>
            <person name="Han C."/>
            <person name="Larimer F."/>
            <person name="Land M."/>
            <person name="Hauser L."/>
            <person name="Kyrpides N."/>
            <person name="Ivanova N."/>
            <person name="Marx C.J."/>
            <person name="Richardson P."/>
        </authorList>
    </citation>
    <scope>NUCLEOTIDE SEQUENCE [LARGE SCALE GENOMIC DNA]</scope>
    <source>
        <strain evidence="3">LMG 21967 / CNCM I-2342 / ORS 2060</strain>
    </source>
</reference>
<feature type="chain" id="PRO_5002874107" description="Sulfur globule protein" evidence="1">
    <location>
        <begin position="26"/>
        <end position="119"/>
    </location>
</feature>
<evidence type="ECO:0000313" key="2">
    <source>
        <dbReference type="EMBL" id="ACL57970.1"/>
    </source>
</evidence>
<keyword evidence="1" id="KW-0732">Signal</keyword>
<gene>
    <name evidence="2" type="ordered locus">Mnod_3028</name>
</gene>
<keyword evidence="3" id="KW-1185">Reference proteome</keyword>
<organism evidence="2 3">
    <name type="scientific">Methylobacterium nodulans (strain LMG 21967 / CNCM I-2342 / ORS 2060)</name>
    <dbReference type="NCBI Taxonomy" id="460265"/>
    <lineage>
        <taxon>Bacteria</taxon>
        <taxon>Pseudomonadati</taxon>
        <taxon>Pseudomonadota</taxon>
        <taxon>Alphaproteobacteria</taxon>
        <taxon>Hyphomicrobiales</taxon>
        <taxon>Methylobacteriaceae</taxon>
        <taxon>Methylobacterium</taxon>
    </lineage>
</organism>
<accession>B8IIA1</accession>
<dbReference type="STRING" id="460265.Mnod_3028"/>
<evidence type="ECO:0008006" key="4">
    <source>
        <dbReference type="Google" id="ProtNLM"/>
    </source>
</evidence>
<name>B8IIA1_METNO</name>
<protein>
    <recommendedName>
        <fullName evidence="4">Sulfur globule protein</fullName>
    </recommendedName>
</protein>